<reference evidence="1 2" key="1">
    <citation type="journal article" date="2019" name="Commun. Biol.">
        <title>The bagworm genome reveals a unique fibroin gene that provides high tensile strength.</title>
        <authorList>
            <person name="Kono N."/>
            <person name="Nakamura H."/>
            <person name="Ohtoshi R."/>
            <person name="Tomita M."/>
            <person name="Numata K."/>
            <person name="Arakawa K."/>
        </authorList>
    </citation>
    <scope>NUCLEOTIDE SEQUENCE [LARGE SCALE GENOMIC DNA]</scope>
</reference>
<evidence type="ECO:0000313" key="2">
    <source>
        <dbReference type="Proteomes" id="UP000299102"/>
    </source>
</evidence>
<accession>A0A4C1Y0N1</accession>
<evidence type="ECO:0000313" key="1">
    <source>
        <dbReference type="EMBL" id="GBP68352.1"/>
    </source>
</evidence>
<organism evidence="1 2">
    <name type="scientific">Eumeta variegata</name>
    <name type="common">Bagworm moth</name>
    <name type="synonym">Eumeta japonica</name>
    <dbReference type="NCBI Taxonomy" id="151549"/>
    <lineage>
        <taxon>Eukaryota</taxon>
        <taxon>Metazoa</taxon>
        <taxon>Ecdysozoa</taxon>
        <taxon>Arthropoda</taxon>
        <taxon>Hexapoda</taxon>
        <taxon>Insecta</taxon>
        <taxon>Pterygota</taxon>
        <taxon>Neoptera</taxon>
        <taxon>Endopterygota</taxon>
        <taxon>Lepidoptera</taxon>
        <taxon>Glossata</taxon>
        <taxon>Ditrysia</taxon>
        <taxon>Tineoidea</taxon>
        <taxon>Psychidae</taxon>
        <taxon>Oiketicinae</taxon>
        <taxon>Eumeta</taxon>
    </lineage>
</organism>
<name>A0A4C1Y0N1_EUMVA</name>
<dbReference type="AlphaFoldDB" id="A0A4C1Y0N1"/>
<proteinExistence type="predicted"/>
<sequence>MWEQTNILRHCVPGQKAKLRGSPKCILVGTAIDICLNNVSPVPASGAGRLIRVTLRQRRRDSTRSIGLADTCSDFGSPLLPF</sequence>
<comment type="caution">
    <text evidence="1">The sequence shown here is derived from an EMBL/GenBank/DDBJ whole genome shotgun (WGS) entry which is preliminary data.</text>
</comment>
<gene>
    <name evidence="1" type="ORF">EVAR_31342_1</name>
</gene>
<dbReference type="Proteomes" id="UP000299102">
    <property type="component" value="Unassembled WGS sequence"/>
</dbReference>
<protein>
    <submittedName>
        <fullName evidence="1">Uncharacterized protein</fullName>
    </submittedName>
</protein>
<keyword evidence="2" id="KW-1185">Reference proteome</keyword>
<dbReference type="EMBL" id="BGZK01001008">
    <property type="protein sequence ID" value="GBP68352.1"/>
    <property type="molecule type" value="Genomic_DNA"/>
</dbReference>